<feature type="compositionally biased region" description="Polar residues" evidence="1">
    <location>
        <begin position="203"/>
        <end position="217"/>
    </location>
</feature>
<dbReference type="Pfam" id="PF14383">
    <property type="entry name" value="VARLMGL"/>
    <property type="match status" value="1"/>
</dbReference>
<proteinExistence type="predicted"/>
<dbReference type="PhylomeDB" id="A0A068UY93"/>
<organism evidence="3 4">
    <name type="scientific">Coffea canephora</name>
    <name type="common">Robusta coffee</name>
    <dbReference type="NCBI Taxonomy" id="49390"/>
    <lineage>
        <taxon>Eukaryota</taxon>
        <taxon>Viridiplantae</taxon>
        <taxon>Streptophyta</taxon>
        <taxon>Embryophyta</taxon>
        <taxon>Tracheophyta</taxon>
        <taxon>Spermatophyta</taxon>
        <taxon>Magnoliopsida</taxon>
        <taxon>eudicotyledons</taxon>
        <taxon>Gunneridae</taxon>
        <taxon>Pentapetalae</taxon>
        <taxon>asterids</taxon>
        <taxon>lamiids</taxon>
        <taxon>Gentianales</taxon>
        <taxon>Rubiaceae</taxon>
        <taxon>Ixoroideae</taxon>
        <taxon>Gardenieae complex</taxon>
        <taxon>Bertiereae - Coffeeae clade</taxon>
        <taxon>Coffeeae</taxon>
        <taxon>Coffea</taxon>
    </lineage>
</organism>
<reference evidence="4" key="1">
    <citation type="journal article" date="2014" name="Science">
        <title>The coffee genome provides insight into the convergent evolution of caffeine biosynthesis.</title>
        <authorList>
            <person name="Denoeud F."/>
            <person name="Carretero-Paulet L."/>
            <person name="Dereeper A."/>
            <person name="Droc G."/>
            <person name="Guyot R."/>
            <person name="Pietrella M."/>
            <person name="Zheng C."/>
            <person name="Alberti A."/>
            <person name="Anthony F."/>
            <person name="Aprea G."/>
            <person name="Aury J.M."/>
            <person name="Bento P."/>
            <person name="Bernard M."/>
            <person name="Bocs S."/>
            <person name="Campa C."/>
            <person name="Cenci A."/>
            <person name="Combes M.C."/>
            <person name="Crouzillat D."/>
            <person name="Da Silva C."/>
            <person name="Daddiego L."/>
            <person name="De Bellis F."/>
            <person name="Dussert S."/>
            <person name="Garsmeur O."/>
            <person name="Gayraud T."/>
            <person name="Guignon V."/>
            <person name="Jahn K."/>
            <person name="Jamilloux V."/>
            <person name="Joet T."/>
            <person name="Labadie K."/>
            <person name="Lan T."/>
            <person name="Leclercq J."/>
            <person name="Lepelley M."/>
            <person name="Leroy T."/>
            <person name="Li L.T."/>
            <person name="Librado P."/>
            <person name="Lopez L."/>
            <person name="Munoz A."/>
            <person name="Noel B."/>
            <person name="Pallavicini A."/>
            <person name="Perrotta G."/>
            <person name="Poncet V."/>
            <person name="Pot D."/>
            <person name="Priyono X."/>
            <person name="Rigoreau M."/>
            <person name="Rouard M."/>
            <person name="Rozas J."/>
            <person name="Tranchant-Dubreuil C."/>
            <person name="VanBuren R."/>
            <person name="Zhang Q."/>
            <person name="Andrade A.C."/>
            <person name="Argout X."/>
            <person name="Bertrand B."/>
            <person name="de Kochko A."/>
            <person name="Graziosi G."/>
            <person name="Henry R.J."/>
            <person name="Jayarama X."/>
            <person name="Ming R."/>
            <person name="Nagai C."/>
            <person name="Rounsley S."/>
            <person name="Sankoff D."/>
            <person name="Giuliano G."/>
            <person name="Albert V.A."/>
            <person name="Wincker P."/>
            <person name="Lashermes P."/>
        </authorList>
    </citation>
    <scope>NUCLEOTIDE SEQUENCE [LARGE SCALE GENOMIC DNA]</scope>
    <source>
        <strain evidence="4">cv. DH200-94</strain>
    </source>
</reference>
<dbReference type="Gramene" id="CDP13396">
    <property type="protein sequence ID" value="CDP13396"/>
    <property type="gene ID" value="GSCOC_T00038319001"/>
</dbReference>
<accession>A0A068UY93</accession>
<dbReference type="PANTHER" id="PTHR37897">
    <property type="entry name" value="DNAK FAMILY PROTEIN"/>
    <property type="match status" value="1"/>
</dbReference>
<dbReference type="AlphaFoldDB" id="A0A068UY93"/>
<dbReference type="InParanoid" id="A0A068UY93"/>
<evidence type="ECO:0000313" key="3">
    <source>
        <dbReference type="EMBL" id="CDP13396.1"/>
    </source>
</evidence>
<sequence length="291" mass="32234">MKDLSFFLLKNALGAKMRKGFKHFCSGDGSTSTLNQQKMGQGSAYIDTPYLDAVTSGSRERQPTLEEMILQLELEEAASRRAKVDEYGEYRHHRMSCVNSSDILRSARNALNQYPRFSLDGKDAMYRSSFRNMVPFSTGARNSLGCHQGSRKGLCGDGFDSEVQKLRELPATIGGESVVWCRPGVVAKLMGLEAMPIPVQRQQRTDNGLNGNGAKTRQNLRKSAGKLREIERRRVVVDDTNGCSAMRSGVTGCCSSSSKGYCVMKPLGVELPNEQFGWPMRRLRQNATSPC</sequence>
<dbReference type="Proteomes" id="UP000295252">
    <property type="component" value="Chromosome III"/>
</dbReference>
<keyword evidence="4" id="KW-1185">Reference proteome</keyword>
<protein>
    <recommendedName>
        <fullName evidence="2">DUF3741 domain-containing protein</fullName>
    </recommendedName>
</protein>
<dbReference type="EMBL" id="HG739158">
    <property type="protein sequence ID" value="CDP13396.1"/>
    <property type="molecule type" value="Genomic_DNA"/>
</dbReference>
<evidence type="ECO:0000259" key="2">
    <source>
        <dbReference type="Pfam" id="PF14383"/>
    </source>
</evidence>
<feature type="domain" description="DUF3741" evidence="2">
    <location>
        <begin position="180"/>
        <end position="196"/>
    </location>
</feature>
<dbReference type="OrthoDB" id="1931242at2759"/>
<dbReference type="OMA" id="VVWRKPG"/>
<evidence type="ECO:0000256" key="1">
    <source>
        <dbReference type="SAM" id="MobiDB-lite"/>
    </source>
</evidence>
<name>A0A068UY93_COFCA</name>
<gene>
    <name evidence="3" type="ORF">GSCOC_T00038319001</name>
</gene>
<feature type="region of interest" description="Disordered" evidence="1">
    <location>
        <begin position="203"/>
        <end position="222"/>
    </location>
</feature>
<dbReference type="FunCoup" id="A0A068UY93">
    <property type="interactions" value="9"/>
</dbReference>
<dbReference type="PANTHER" id="PTHR37897:SF1">
    <property type="entry name" value="DUF3741 DOMAIN-CONTAINING PROTEIN"/>
    <property type="match status" value="1"/>
</dbReference>
<dbReference type="InterPro" id="IPR032795">
    <property type="entry name" value="DUF3741-assoc"/>
</dbReference>
<evidence type="ECO:0000313" key="4">
    <source>
        <dbReference type="Proteomes" id="UP000295252"/>
    </source>
</evidence>